<dbReference type="Proteomes" id="UP001499884">
    <property type="component" value="Unassembled WGS sequence"/>
</dbReference>
<keyword evidence="2" id="KW-0238">DNA-binding</keyword>
<dbReference type="Gene3D" id="1.10.10.60">
    <property type="entry name" value="Homeodomain-like"/>
    <property type="match status" value="1"/>
</dbReference>
<dbReference type="EMBL" id="BAABEP010000007">
    <property type="protein sequence ID" value="GAA3720321.1"/>
    <property type="molecule type" value="Genomic_DNA"/>
</dbReference>
<organism evidence="5 6">
    <name type="scientific">Streptomyces tremellae</name>
    <dbReference type="NCBI Taxonomy" id="1124239"/>
    <lineage>
        <taxon>Bacteria</taxon>
        <taxon>Bacillati</taxon>
        <taxon>Actinomycetota</taxon>
        <taxon>Actinomycetes</taxon>
        <taxon>Kitasatosporales</taxon>
        <taxon>Streptomycetaceae</taxon>
        <taxon>Streptomyces</taxon>
    </lineage>
</organism>
<dbReference type="RefSeq" id="WP_345643383.1">
    <property type="nucleotide sequence ID" value="NZ_BAABEP010000007.1"/>
</dbReference>
<evidence type="ECO:0000259" key="4">
    <source>
        <dbReference type="PROSITE" id="PS01124"/>
    </source>
</evidence>
<evidence type="ECO:0000256" key="3">
    <source>
        <dbReference type="ARBA" id="ARBA00023163"/>
    </source>
</evidence>
<sequence>MTVLPAAAPPHRIAVLLLDPVLPLDTGIPLQVFGRASLPAYEVTTASLGGRPVRAPGGLTVSPGGGLGVLADADTVMVPGYARHDAPLDPAVLDALRAADGRGARMVSICSGAFALAQAGVLDGRRATTHWASCAKLAERYPRVTVDPDVLYVDEGRVLTSAGVAAGIDLCLHILRRDHGSAVANTVARRIVAAPRREGEQRQFIEYADAPCGEDVLSATRAWMLAQLHEPLTVARMAAHARMSERGFTRHFTAQTGLPPLRWLHAQRVDRAKQLLESTDLPVDEVAARSGLGSAANLRVHFKRATRLAPLAYRKAFGAAG</sequence>
<dbReference type="SUPFAM" id="SSF46689">
    <property type="entry name" value="Homeodomain-like"/>
    <property type="match status" value="2"/>
</dbReference>
<dbReference type="PROSITE" id="PS01124">
    <property type="entry name" value="HTH_ARAC_FAMILY_2"/>
    <property type="match status" value="1"/>
</dbReference>
<dbReference type="InterPro" id="IPR009057">
    <property type="entry name" value="Homeodomain-like_sf"/>
</dbReference>
<dbReference type="InterPro" id="IPR029062">
    <property type="entry name" value="Class_I_gatase-like"/>
</dbReference>
<protein>
    <submittedName>
        <fullName evidence="5">Helix-turn-helix domain-containing protein</fullName>
    </submittedName>
</protein>
<accession>A0ABP7EJZ6</accession>
<evidence type="ECO:0000256" key="1">
    <source>
        <dbReference type="ARBA" id="ARBA00023015"/>
    </source>
</evidence>
<dbReference type="InterPro" id="IPR018062">
    <property type="entry name" value="HTH_AraC-typ_CS"/>
</dbReference>
<dbReference type="CDD" id="cd03137">
    <property type="entry name" value="GATase1_AraC_1"/>
    <property type="match status" value="1"/>
</dbReference>
<dbReference type="Pfam" id="PF01965">
    <property type="entry name" value="DJ-1_PfpI"/>
    <property type="match status" value="1"/>
</dbReference>
<feature type="domain" description="HTH araC/xylS-type" evidence="4">
    <location>
        <begin position="218"/>
        <end position="316"/>
    </location>
</feature>
<keyword evidence="1" id="KW-0805">Transcription regulation</keyword>
<evidence type="ECO:0000256" key="2">
    <source>
        <dbReference type="ARBA" id="ARBA00023125"/>
    </source>
</evidence>
<proteinExistence type="predicted"/>
<dbReference type="InterPro" id="IPR018060">
    <property type="entry name" value="HTH_AraC"/>
</dbReference>
<dbReference type="PANTHER" id="PTHR43130:SF3">
    <property type="entry name" value="HTH-TYPE TRANSCRIPTIONAL REGULATOR RV1931C"/>
    <property type="match status" value="1"/>
</dbReference>
<dbReference type="SMART" id="SM00342">
    <property type="entry name" value="HTH_ARAC"/>
    <property type="match status" value="1"/>
</dbReference>
<dbReference type="InterPro" id="IPR002818">
    <property type="entry name" value="DJ-1/PfpI"/>
</dbReference>
<dbReference type="PROSITE" id="PS00041">
    <property type="entry name" value="HTH_ARAC_FAMILY_1"/>
    <property type="match status" value="1"/>
</dbReference>
<gene>
    <name evidence="5" type="ORF">GCM10023082_17140</name>
</gene>
<name>A0ABP7EJZ6_9ACTN</name>
<keyword evidence="6" id="KW-1185">Reference proteome</keyword>
<comment type="caution">
    <text evidence="5">The sequence shown here is derived from an EMBL/GenBank/DDBJ whole genome shotgun (WGS) entry which is preliminary data.</text>
</comment>
<dbReference type="PANTHER" id="PTHR43130">
    <property type="entry name" value="ARAC-FAMILY TRANSCRIPTIONAL REGULATOR"/>
    <property type="match status" value="1"/>
</dbReference>
<dbReference type="SUPFAM" id="SSF52317">
    <property type="entry name" value="Class I glutamine amidotransferase-like"/>
    <property type="match status" value="1"/>
</dbReference>
<dbReference type="Gene3D" id="3.40.50.880">
    <property type="match status" value="1"/>
</dbReference>
<evidence type="ECO:0000313" key="6">
    <source>
        <dbReference type="Proteomes" id="UP001499884"/>
    </source>
</evidence>
<dbReference type="InterPro" id="IPR052158">
    <property type="entry name" value="INH-QAR"/>
</dbReference>
<dbReference type="Pfam" id="PF12833">
    <property type="entry name" value="HTH_18"/>
    <property type="match status" value="1"/>
</dbReference>
<reference evidence="6" key="1">
    <citation type="journal article" date="2019" name="Int. J. Syst. Evol. Microbiol.">
        <title>The Global Catalogue of Microorganisms (GCM) 10K type strain sequencing project: providing services to taxonomists for standard genome sequencing and annotation.</title>
        <authorList>
            <consortium name="The Broad Institute Genomics Platform"/>
            <consortium name="The Broad Institute Genome Sequencing Center for Infectious Disease"/>
            <person name="Wu L."/>
            <person name="Ma J."/>
        </authorList>
    </citation>
    <scope>NUCLEOTIDE SEQUENCE [LARGE SCALE GENOMIC DNA]</scope>
    <source>
        <strain evidence="6">JCM 30846</strain>
    </source>
</reference>
<keyword evidence="3" id="KW-0804">Transcription</keyword>
<evidence type="ECO:0000313" key="5">
    <source>
        <dbReference type="EMBL" id="GAA3720321.1"/>
    </source>
</evidence>